<gene>
    <name evidence="5" type="ORF">BJ085DRAFT_7818</name>
</gene>
<dbReference type="GO" id="GO:0005375">
    <property type="term" value="F:copper ion transmembrane transporter activity"/>
    <property type="evidence" value="ECO:0007669"/>
    <property type="project" value="UniProtKB-UniRule"/>
</dbReference>
<reference evidence="6" key="1">
    <citation type="journal article" date="2018" name="Nat. Microbiol.">
        <title>Leveraging single-cell genomics to expand the fungal tree of life.</title>
        <authorList>
            <person name="Ahrendt S.R."/>
            <person name="Quandt C.A."/>
            <person name="Ciobanu D."/>
            <person name="Clum A."/>
            <person name="Salamov A."/>
            <person name="Andreopoulos B."/>
            <person name="Cheng J.F."/>
            <person name="Woyke T."/>
            <person name="Pelin A."/>
            <person name="Henrissat B."/>
            <person name="Reynolds N.K."/>
            <person name="Benny G.L."/>
            <person name="Smith M.E."/>
            <person name="James T.Y."/>
            <person name="Grigoriev I.V."/>
        </authorList>
    </citation>
    <scope>NUCLEOTIDE SEQUENCE [LARGE SCALE GENOMIC DNA]</scope>
    <source>
        <strain evidence="6">RSA 468</strain>
    </source>
</reference>
<evidence type="ECO:0000256" key="1">
    <source>
        <dbReference type="ARBA" id="ARBA00022692"/>
    </source>
</evidence>
<comment type="similarity">
    <text evidence="4">Belongs to the copper transporter (Ctr) (TC 1.A.56) family. SLC31A subfamily.</text>
</comment>
<evidence type="ECO:0000256" key="2">
    <source>
        <dbReference type="ARBA" id="ARBA00022989"/>
    </source>
</evidence>
<dbReference type="STRING" id="215637.A0A4P9ZP71"/>
<dbReference type="InterPro" id="IPR007274">
    <property type="entry name" value="Cop_transporter"/>
</dbReference>
<comment type="subcellular location">
    <subcellularLocation>
        <location evidence="4">Membrane</location>
        <topology evidence="4">Multi-pass membrane protein</topology>
    </subcellularLocation>
</comment>
<dbReference type="AlphaFoldDB" id="A0A4P9ZP71"/>
<keyword evidence="4" id="KW-0406">Ion transport</keyword>
<proteinExistence type="inferred from homology"/>
<dbReference type="EMBL" id="ML002924">
    <property type="protein sequence ID" value="RKP35236.1"/>
    <property type="molecule type" value="Genomic_DNA"/>
</dbReference>
<dbReference type="Proteomes" id="UP000268162">
    <property type="component" value="Unassembled WGS sequence"/>
</dbReference>
<feature type="transmembrane region" description="Helical" evidence="4">
    <location>
        <begin position="100"/>
        <end position="116"/>
    </location>
</feature>
<evidence type="ECO:0000313" key="5">
    <source>
        <dbReference type="EMBL" id="RKP35236.1"/>
    </source>
</evidence>
<name>A0A4P9ZP71_9FUNG</name>
<dbReference type="GO" id="GO:0016020">
    <property type="term" value="C:membrane"/>
    <property type="evidence" value="ECO:0007669"/>
    <property type="project" value="UniProtKB-SubCell"/>
</dbReference>
<keyword evidence="3 4" id="KW-0472">Membrane</keyword>
<feature type="non-terminal residue" evidence="5">
    <location>
        <position position="1"/>
    </location>
</feature>
<keyword evidence="6" id="KW-1185">Reference proteome</keyword>
<keyword evidence="1 4" id="KW-0812">Transmembrane</keyword>
<keyword evidence="4" id="KW-0186">Copper</keyword>
<keyword evidence="2 4" id="KW-1133">Transmembrane helix</keyword>
<feature type="non-terminal residue" evidence="5">
    <location>
        <position position="117"/>
    </location>
</feature>
<dbReference type="PANTHER" id="PTHR12483">
    <property type="entry name" value="SOLUTE CARRIER FAMILY 31 COPPER TRANSPORTERS"/>
    <property type="match status" value="1"/>
</dbReference>
<feature type="transmembrane region" description="Helical" evidence="4">
    <location>
        <begin position="74"/>
        <end position="94"/>
    </location>
</feature>
<evidence type="ECO:0000313" key="6">
    <source>
        <dbReference type="Proteomes" id="UP000268162"/>
    </source>
</evidence>
<keyword evidence="4" id="KW-0187">Copper transport</keyword>
<keyword evidence="4" id="KW-0813">Transport</keyword>
<sequence length="117" mass="12788">CGMMMYFNGQINGFYLLFSSWTIGTPASLALACLACFLMAVGYELFKHLLGHSGGGSVNANSTHQLGWFDPLHLLRSFLYGLQVCYAFVVMLVVMTYNTYLVAAVCLGAMIGTYLFG</sequence>
<evidence type="ECO:0000256" key="3">
    <source>
        <dbReference type="ARBA" id="ARBA00023136"/>
    </source>
</evidence>
<dbReference type="PANTHER" id="PTHR12483:SF115">
    <property type="entry name" value="COPPER TRANSPORT PROTEIN"/>
    <property type="match status" value="1"/>
</dbReference>
<protein>
    <recommendedName>
        <fullName evidence="4">Copper transport protein</fullName>
    </recommendedName>
</protein>
<accession>A0A4P9ZP71</accession>
<feature type="transmembrane region" description="Helical" evidence="4">
    <location>
        <begin position="14"/>
        <end position="41"/>
    </location>
</feature>
<evidence type="ECO:0000256" key="4">
    <source>
        <dbReference type="RuleBase" id="RU367022"/>
    </source>
</evidence>
<organism evidence="5 6">
    <name type="scientific">Dimargaris cristalligena</name>
    <dbReference type="NCBI Taxonomy" id="215637"/>
    <lineage>
        <taxon>Eukaryota</taxon>
        <taxon>Fungi</taxon>
        <taxon>Fungi incertae sedis</taxon>
        <taxon>Zoopagomycota</taxon>
        <taxon>Kickxellomycotina</taxon>
        <taxon>Dimargaritomycetes</taxon>
        <taxon>Dimargaritales</taxon>
        <taxon>Dimargaritaceae</taxon>
        <taxon>Dimargaris</taxon>
    </lineage>
</organism>
<dbReference type="Pfam" id="PF04145">
    <property type="entry name" value="Ctr"/>
    <property type="match status" value="2"/>
</dbReference>